<organism evidence="2 3">
    <name type="scientific">Lophiotrema nucula</name>
    <dbReference type="NCBI Taxonomy" id="690887"/>
    <lineage>
        <taxon>Eukaryota</taxon>
        <taxon>Fungi</taxon>
        <taxon>Dikarya</taxon>
        <taxon>Ascomycota</taxon>
        <taxon>Pezizomycotina</taxon>
        <taxon>Dothideomycetes</taxon>
        <taxon>Pleosporomycetidae</taxon>
        <taxon>Pleosporales</taxon>
        <taxon>Lophiotremataceae</taxon>
        <taxon>Lophiotrema</taxon>
    </lineage>
</organism>
<keyword evidence="3" id="KW-1185">Reference proteome</keyword>
<name>A0A6A5YFW6_9PLEO</name>
<evidence type="ECO:0000313" key="3">
    <source>
        <dbReference type="Proteomes" id="UP000799770"/>
    </source>
</evidence>
<reference evidence="2" key="1">
    <citation type="journal article" date="2020" name="Stud. Mycol.">
        <title>101 Dothideomycetes genomes: a test case for predicting lifestyles and emergence of pathogens.</title>
        <authorList>
            <person name="Haridas S."/>
            <person name="Albert R."/>
            <person name="Binder M."/>
            <person name="Bloem J."/>
            <person name="Labutti K."/>
            <person name="Salamov A."/>
            <person name="Andreopoulos B."/>
            <person name="Baker S."/>
            <person name="Barry K."/>
            <person name="Bills G."/>
            <person name="Bluhm B."/>
            <person name="Cannon C."/>
            <person name="Castanera R."/>
            <person name="Culley D."/>
            <person name="Daum C."/>
            <person name="Ezra D."/>
            <person name="Gonzalez J."/>
            <person name="Henrissat B."/>
            <person name="Kuo A."/>
            <person name="Liang C."/>
            <person name="Lipzen A."/>
            <person name="Lutzoni F."/>
            <person name="Magnuson J."/>
            <person name="Mondo S."/>
            <person name="Nolan M."/>
            <person name="Ohm R."/>
            <person name="Pangilinan J."/>
            <person name="Park H.-J."/>
            <person name="Ramirez L."/>
            <person name="Alfaro M."/>
            <person name="Sun H."/>
            <person name="Tritt A."/>
            <person name="Yoshinaga Y."/>
            <person name="Zwiers L.-H."/>
            <person name="Turgeon B."/>
            <person name="Goodwin S."/>
            <person name="Spatafora J."/>
            <person name="Crous P."/>
            <person name="Grigoriev I."/>
        </authorList>
    </citation>
    <scope>NUCLEOTIDE SEQUENCE</scope>
    <source>
        <strain evidence="2">CBS 627.86</strain>
    </source>
</reference>
<evidence type="ECO:0000256" key="1">
    <source>
        <dbReference type="SAM" id="MobiDB-lite"/>
    </source>
</evidence>
<sequence>MPFDRDPALEALLPLKEEHVDTMDEATLNLASEMSGALKRFLSTHLHFAGEKLLLCQLLYTDDGGESLLQKRKQKDLETKLKEQKAEKTEEEAPQRKTDETARMQKENKDNKKAAQRKTDEPTREPKEKEKDEEAAQRKTEGTIQEQKEKKENESIKISDNTARKHPLFDLSSEPPPEPNKIFKKKNDSFTPSVDMWLCDKCGFWNSQYYYRCRGKNKKSWSRGKNNRKEFGPCDGVQTENVDHYQEDDGHHPFEKKRVPGEYLCAEYTVWNWPQTPYCRECGACDKDCAEYIQQKDGTERPDHYFRRHEKDSNWAPRNWEAFQKALCSGRLNRPK</sequence>
<feature type="region of interest" description="Disordered" evidence="1">
    <location>
        <begin position="80"/>
        <end position="186"/>
    </location>
</feature>
<evidence type="ECO:0000313" key="2">
    <source>
        <dbReference type="EMBL" id="KAF2105955.1"/>
    </source>
</evidence>
<dbReference type="AlphaFoldDB" id="A0A6A5YFW6"/>
<evidence type="ECO:0008006" key="4">
    <source>
        <dbReference type="Google" id="ProtNLM"/>
    </source>
</evidence>
<gene>
    <name evidence="2" type="ORF">BDV96DRAFT_655092</name>
</gene>
<accession>A0A6A5YFW6</accession>
<feature type="compositionally biased region" description="Basic and acidic residues" evidence="1">
    <location>
        <begin position="80"/>
        <end position="157"/>
    </location>
</feature>
<dbReference type="Proteomes" id="UP000799770">
    <property type="component" value="Unassembled WGS sequence"/>
</dbReference>
<protein>
    <recommendedName>
        <fullName evidence="4">RanBP2-type domain-containing protein</fullName>
    </recommendedName>
</protein>
<dbReference type="EMBL" id="ML977368">
    <property type="protein sequence ID" value="KAF2105955.1"/>
    <property type="molecule type" value="Genomic_DNA"/>
</dbReference>
<proteinExistence type="predicted"/>